<evidence type="ECO:0000259" key="2">
    <source>
        <dbReference type="Pfam" id="PF01551"/>
    </source>
</evidence>
<reference evidence="3 4" key="1">
    <citation type="submission" date="2021-01" db="EMBL/GenBank/DDBJ databases">
        <title>Streptomyces acididurans sp. nov., isolated from a peat swamp forest soil.</title>
        <authorList>
            <person name="Chantavorakit T."/>
            <person name="Duangmal K."/>
        </authorList>
    </citation>
    <scope>NUCLEOTIDE SEQUENCE [LARGE SCALE GENOMIC DNA]</scope>
    <source>
        <strain evidence="3 4">KK5PA1</strain>
    </source>
</reference>
<dbReference type="RefSeq" id="WP_205364182.1">
    <property type="nucleotide sequence ID" value="NZ_JADKYB010000035.1"/>
</dbReference>
<dbReference type="PANTHER" id="PTHR21666:SF270">
    <property type="entry name" value="MUREIN HYDROLASE ACTIVATOR ENVC"/>
    <property type="match status" value="1"/>
</dbReference>
<dbReference type="InterPro" id="IPR011055">
    <property type="entry name" value="Dup_hybrid_motif"/>
</dbReference>
<dbReference type="PANTHER" id="PTHR21666">
    <property type="entry name" value="PEPTIDASE-RELATED"/>
    <property type="match status" value="1"/>
</dbReference>
<protein>
    <submittedName>
        <fullName evidence="3">M23 family metallopeptidase</fullName>
    </submittedName>
</protein>
<evidence type="ECO:0000256" key="1">
    <source>
        <dbReference type="SAM" id="SignalP"/>
    </source>
</evidence>
<organism evidence="3 4">
    <name type="scientific">Actinacidiphila acididurans</name>
    <dbReference type="NCBI Taxonomy" id="2784346"/>
    <lineage>
        <taxon>Bacteria</taxon>
        <taxon>Bacillati</taxon>
        <taxon>Actinomycetota</taxon>
        <taxon>Actinomycetes</taxon>
        <taxon>Kitasatosporales</taxon>
        <taxon>Streptomycetaceae</taxon>
        <taxon>Actinacidiphila</taxon>
    </lineage>
</organism>
<name>A0ABS2U733_9ACTN</name>
<evidence type="ECO:0000313" key="3">
    <source>
        <dbReference type="EMBL" id="MBM9510335.1"/>
    </source>
</evidence>
<keyword evidence="4" id="KW-1185">Reference proteome</keyword>
<feature type="chain" id="PRO_5045205232" evidence="1">
    <location>
        <begin position="44"/>
        <end position="227"/>
    </location>
</feature>
<feature type="domain" description="M23ase beta-sheet core" evidence="2">
    <location>
        <begin position="119"/>
        <end position="216"/>
    </location>
</feature>
<proteinExistence type="predicted"/>
<keyword evidence="1" id="KW-0732">Signal</keyword>
<dbReference type="EMBL" id="JADKYB010000035">
    <property type="protein sequence ID" value="MBM9510335.1"/>
    <property type="molecule type" value="Genomic_DNA"/>
</dbReference>
<dbReference type="Pfam" id="PF01551">
    <property type="entry name" value="Peptidase_M23"/>
    <property type="match status" value="1"/>
</dbReference>
<gene>
    <name evidence="3" type="ORF">ITX44_38405</name>
</gene>
<comment type="caution">
    <text evidence="3">The sequence shown here is derived from an EMBL/GenBank/DDBJ whole genome shotgun (WGS) entry which is preliminary data.</text>
</comment>
<sequence length="227" mass="23051">MPAKGQHRKPRSLSSRLTRIFLVAGTGAAAIAVPLTVTGHASAAEPAAARATAPAAATAKPAAEYVANPAVLQTTAGAAAKPVVKPVAATTDTGWTKPVDSAAIGTPYHQAGSHWSSGYHTGVDFLVWTGTPVHSVAAGTVIHAGWDGAYGNDVIVQHADGKYTLYGHLSQAEVSAGQTVTEGQQIGVSGATGNVTGPHLHFEVRTTPYYGSDVDPVAYLASHGVTV</sequence>
<dbReference type="InterPro" id="IPR050570">
    <property type="entry name" value="Cell_wall_metabolism_enzyme"/>
</dbReference>
<dbReference type="CDD" id="cd12797">
    <property type="entry name" value="M23_peptidase"/>
    <property type="match status" value="1"/>
</dbReference>
<dbReference type="InterPro" id="IPR016047">
    <property type="entry name" value="M23ase_b-sheet_dom"/>
</dbReference>
<accession>A0ABS2U733</accession>
<dbReference type="SUPFAM" id="SSF51261">
    <property type="entry name" value="Duplicated hybrid motif"/>
    <property type="match status" value="1"/>
</dbReference>
<feature type="signal peptide" evidence="1">
    <location>
        <begin position="1"/>
        <end position="43"/>
    </location>
</feature>
<dbReference type="Proteomes" id="UP000749040">
    <property type="component" value="Unassembled WGS sequence"/>
</dbReference>
<dbReference type="Gene3D" id="2.70.70.10">
    <property type="entry name" value="Glucose Permease (Domain IIA)"/>
    <property type="match status" value="1"/>
</dbReference>
<evidence type="ECO:0000313" key="4">
    <source>
        <dbReference type="Proteomes" id="UP000749040"/>
    </source>
</evidence>